<dbReference type="Gene3D" id="3.30.40.10">
    <property type="entry name" value="Zinc/RING finger domain, C3HC4 (zinc finger)"/>
    <property type="match status" value="1"/>
</dbReference>
<feature type="domain" description="RING-type" evidence="16">
    <location>
        <begin position="136"/>
        <end position="178"/>
    </location>
</feature>
<evidence type="ECO:0000256" key="6">
    <source>
        <dbReference type="ARBA" id="ARBA00022692"/>
    </source>
</evidence>
<name>A0A3L6RT00_PANMI</name>
<evidence type="ECO:0000256" key="12">
    <source>
        <dbReference type="ARBA" id="ARBA00023136"/>
    </source>
</evidence>
<dbReference type="InterPro" id="IPR001841">
    <property type="entry name" value="Znf_RING"/>
</dbReference>
<comment type="pathway">
    <text evidence="3">Protein modification; protein ubiquitination.</text>
</comment>
<evidence type="ECO:0000256" key="3">
    <source>
        <dbReference type="ARBA" id="ARBA00004906"/>
    </source>
</evidence>
<accession>A0A3L6RT00</accession>
<keyword evidence="7" id="KW-0479">Metal-binding</keyword>
<dbReference type="InterPro" id="IPR044600">
    <property type="entry name" value="ATL1/ATL16-like"/>
</dbReference>
<dbReference type="Pfam" id="PF13639">
    <property type="entry name" value="zf-RING_2"/>
    <property type="match status" value="1"/>
</dbReference>
<feature type="region of interest" description="Disordered" evidence="14">
    <location>
        <begin position="1"/>
        <end position="29"/>
    </location>
</feature>
<reference evidence="18" key="1">
    <citation type="journal article" date="2019" name="Nat. Commun.">
        <title>The genome of broomcorn millet.</title>
        <authorList>
            <person name="Zou C."/>
            <person name="Miki D."/>
            <person name="Li D."/>
            <person name="Tang Q."/>
            <person name="Xiao L."/>
            <person name="Rajput S."/>
            <person name="Deng P."/>
            <person name="Jia W."/>
            <person name="Huang R."/>
            <person name="Zhang M."/>
            <person name="Sun Y."/>
            <person name="Hu J."/>
            <person name="Fu X."/>
            <person name="Schnable P.S."/>
            <person name="Li F."/>
            <person name="Zhang H."/>
            <person name="Feng B."/>
            <person name="Zhu X."/>
            <person name="Liu R."/>
            <person name="Schnable J.C."/>
            <person name="Zhu J.-K."/>
            <person name="Zhang H."/>
        </authorList>
    </citation>
    <scope>NUCLEOTIDE SEQUENCE [LARGE SCALE GENOMIC DNA]</scope>
</reference>
<proteinExistence type="predicted"/>
<dbReference type="PANTHER" id="PTHR46913">
    <property type="entry name" value="RING-H2 FINGER PROTEIN ATL16"/>
    <property type="match status" value="1"/>
</dbReference>
<comment type="subcellular location">
    <subcellularLocation>
        <location evidence="2">Membrane</location>
        <topology evidence="2">Single-pass membrane protein</topology>
    </subcellularLocation>
</comment>
<evidence type="ECO:0000256" key="10">
    <source>
        <dbReference type="ARBA" id="ARBA00022833"/>
    </source>
</evidence>
<dbReference type="CDD" id="cd16461">
    <property type="entry name" value="RING-H2_EL5-like"/>
    <property type="match status" value="1"/>
</dbReference>
<dbReference type="InterPro" id="IPR013083">
    <property type="entry name" value="Znf_RING/FYVE/PHD"/>
</dbReference>
<dbReference type="SMART" id="SM00184">
    <property type="entry name" value="RING"/>
    <property type="match status" value="1"/>
</dbReference>
<dbReference type="STRING" id="4540.A0A3L6RT00"/>
<dbReference type="GO" id="GO:0016567">
    <property type="term" value="P:protein ubiquitination"/>
    <property type="evidence" value="ECO:0007669"/>
    <property type="project" value="InterPro"/>
</dbReference>
<comment type="catalytic activity">
    <reaction evidence="1">
        <text>S-ubiquitinyl-[E2 ubiquitin-conjugating enzyme]-L-cysteine + [acceptor protein]-L-lysine = [E2 ubiquitin-conjugating enzyme]-L-cysteine + N(6)-ubiquitinyl-[acceptor protein]-L-lysine.</text>
        <dbReference type="EC" id="2.3.2.27"/>
    </reaction>
</comment>
<organism evidence="17 18">
    <name type="scientific">Panicum miliaceum</name>
    <name type="common">Proso millet</name>
    <name type="synonym">Broomcorn millet</name>
    <dbReference type="NCBI Taxonomy" id="4540"/>
    <lineage>
        <taxon>Eukaryota</taxon>
        <taxon>Viridiplantae</taxon>
        <taxon>Streptophyta</taxon>
        <taxon>Embryophyta</taxon>
        <taxon>Tracheophyta</taxon>
        <taxon>Spermatophyta</taxon>
        <taxon>Magnoliopsida</taxon>
        <taxon>Liliopsida</taxon>
        <taxon>Poales</taxon>
        <taxon>Poaceae</taxon>
        <taxon>PACMAD clade</taxon>
        <taxon>Panicoideae</taxon>
        <taxon>Panicodae</taxon>
        <taxon>Paniceae</taxon>
        <taxon>Panicinae</taxon>
        <taxon>Panicum</taxon>
        <taxon>Panicum sect. Panicum</taxon>
    </lineage>
</organism>
<keyword evidence="8 13" id="KW-0863">Zinc-finger</keyword>
<evidence type="ECO:0000256" key="2">
    <source>
        <dbReference type="ARBA" id="ARBA00004167"/>
    </source>
</evidence>
<feature type="compositionally biased region" description="Basic residues" evidence="14">
    <location>
        <begin position="84"/>
        <end position="102"/>
    </location>
</feature>
<evidence type="ECO:0000256" key="13">
    <source>
        <dbReference type="PROSITE-ProRule" id="PRU00175"/>
    </source>
</evidence>
<keyword evidence="10" id="KW-0862">Zinc</keyword>
<evidence type="ECO:0000256" key="5">
    <source>
        <dbReference type="ARBA" id="ARBA00022679"/>
    </source>
</evidence>
<evidence type="ECO:0000313" key="17">
    <source>
        <dbReference type="EMBL" id="RLN08918.1"/>
    </source>
</evidence>
<dbReference type="Proteomes" id="UP000275267">
    <property type="component" value="Unassembled WGS sequence"/>
</dbReference>
<dbReference type="GO" id="GO:0016020">
    <property type="term" value="C:membrane"/>
    <property type="evidence" value="ECO:0007669"/>
    <property type="project" value="UniProtKB-SubCell"/>
</dbReference>
<keyword evidence="12 15" id="KW-0472">Membrane</keyword>
<evidence type="ECO:0000256" key="7">
    <source>
        <dbReference type="ARBA" id="ARBA00022723"/>
    </source>
</evidence>
<dbReference type="SUPFAM" id="SSF57850">
    <property type="entry name" value="RING/U-box"/>
    <property type="match status" value="1"/>
</dbReference>
<dbReference type="AlphaFoldDB" id="A0A3L6RT00"/>
<sequence>MTHDSDQGAAGAARSSRPSGGGDAADDAPAPPVSAAAGAMTLGAIFTVAGILLLFVVFALVLVCLQNCFNAWDRGERLEDAPSPRRRRRRRGGSGRGIRTRTRGGVDPELLRSLPVTVYRAAAPGSKQAEEGAVECAVCLAELEDGEAARFLPRCGHGFHAECVDAWLASHTTCPLCRLTVAKPDAPPRSALLPPVPPEPASYAATLPASVLLGVSDRGTLTGATVTADGDTGASTGATGVQAIEIPEPAVRDAAKSPGSARLRSSFRRLWSFGRQGAGESSSCSCAGAEGADLEQGVSVATDQPESNTNFLSSLQ</sequence>
<evidence type="ECO:0000256" key="15">
    <source>
        <dbReference type="SAM" id="Phobius"/>
    </source>
</evidence>
<evidence type="ECO:0000256" key="9">
    <source>
        <dbReference type="ARBA" id="ARBA00022786"/>
    </source>
</evidence>
<evidence type="ECO:0000256" key="11">
    <source>
        <dbReference type="ARBA" id="ARBA00022989"/>
    </source>
</evidence>
<evidence type="ECO:0000256" key="14">
    <source>
        <dbReference type="SAM" id="MobiDB-lite"/>
    </source>
</evidence>
<feature type="compositionally biased region" description="Low complexity" evidence="14">
    <location>
        <begin position="7"/>
        <end position="18"/>
    </location>
</feature>
<dbReference type="GO" id="GO:0008270">
    <property type="term" value="F:zinc ion binding"/>
    <property type="evidence" value="ECO:0007669"/>
    <property type="project" value="UniProtKB-KW"/>
</dbReference>
<dbReference type="FunFam" id="3.30.40.10:FF:000187">
    <property type="entry name" value="E3 ubiquitin-protein ligase ATL6"/>
    <property type="match status" value="1"/>
</dbReference>
<keyword evidence="11 15" id="KW-1133">Transmembrane helix</keyword>
<dbReference type="PANTHER" id="PTHR46913:SF1">
    <property type="entry name" value="RING-H2 FINGER PROTEIN ATL16"/>
    <property type="match status" value="1"/>
</dbReference>
<evidence type="ECO:0000259" key="16">
    <source>
        <dbReference type="PROSITE" id="PS50089"/>
    </source>
</evidence>
<evidence type="ECO:0000256" key="1">
    <source>
        <dbReference type="ARBA" id="ARBA00000900"/>
    </source>
</evidence>
<dbReference type="OrthoDB" id="773225at2759"/>
<keyword evidence="5" id="KW-0808">Transferase</keyword>
<dbReference type="EMBL" id="PQIB02000007">
    <property type="protein sequence ID" value="RLN08918.1"/>
    <property type="molecule type" value="Genomic_DNA"/>
</dbReference>
<comment type="caution">
    <text evidence="17">The sequence shown here is derived from an EMBL/GenBank/DDBJ whole genome shotgun (WGS) entry which is preliminary data.</text>
</comment>
<dbReference type="GO" id="GO:0061630">
    <property type="term" value="F:ubiquitin protein ligase activity"/>
    <property type="evidence" value="ECO:0007669"/>
    <property type="project" value="UniProtKB-EC"/>
</dbReference>
<dbReference type="PROSITE" id="PS50089">
    <property type="entry name" value="ZF_RING_2"/>
    <property type="match status" value="1"/>
</dbReference>
<evidence type="ECO:0000256" key="8">
    <source>
        <dbReference type="ARBA" id="ARBA00022771"/>
    </source>
</evidence>
<feature type="transmembrane region" description="Helical" evidence="15">
    <location>
        <begin position="39"/>
        <end position="65"/>
    </location>
</feature>
<evidence type="ECO:0000313" key="18">
    <source>
        <dbReference type="Proteomes" id="UP000275267"/>
    </source>
</evidence>
<keyword evidence="6 15" id="KW-0812">Transmembrane</keyword>
<evidence type="ECO:0000256" key="4">
    <source>
        <dbReference type="ARBA" id="ARBA00012483"/>
    </source>
</evidence>
<protein>
    <recommendedName>
        <fullName evidence="4">RING-type E3 ubiquitin transferase</fullName>
        <ecNumber evidence="4">2.3.2.27</ecNumber>
    </recommendedName>
</protein>
<dbReference type="EC" id="2.3.2.27" evidence="4"/>
<keyword evidence="9" id="KW-0833">Ubl conjugation pathway</keyword>
<gene>
    <name evidence="17" type="ORF">C2845_PM11G08170</name>
</gene>
<keyword evidence="18" id="KW-1185">Reference proteome</keyword>
<feature type="region of interest" description="Disordered" evidence="14">
    <location>
        <begin position="80"/>
        <end position="102"/>
    </location>
</feature>